<name>T1AR19_9ZZZZ</name>
<feature type="region of interest" description="Disordered" evidence="1">
    <location>
        <begin position="78"/>
        <end position="108"/>
    </location>
</feature>
<reference evidence="2" key="1">
    <citation type="submission" date="2013-08" db="EMBL/GenBank/DDBJ databases">
        <authorList>
            <person name="Mendez C."/>
            <person name="Richter M."/>
            <person name="Ferrer M."/>
            <person name="Sanchez J."/>
        </authorList>
    </citation>
    <scope>NUCLEOTIDE SEQUENCE</scope>
</reference>
<gene>
    <name evidence="2" type="ORF">B1B_08041</name>
</gene>
<organism evidence="2">
    <name type="scientific">mine drainage metagenome</name>
    <dbReference type="NCBI Taxonomy" id="410659"/>
    <lineage>
        <taxon>unclassified sequences</taxon>
        <taxon>metagenomes</taxon>
        <taxon>ecological metagenomes</taxon>
    </lineage>
</organism>
<dbReference type="AlphaFoldDB" id="T1AR19"/>
<feature type="non-terminal residue" evidence="2">
    <location>
        <position position="159"/>
    </location>
</feature>
<dbReference type="EMBL" id="AUZY01005194">
    <property type="protein sequence ID" value="EQD59802.1"/>
    <property type="molecule type" value="Genomic_DNA"/>
</dbReference>
<protein>
    <submittedName>
        <fullName evidence="2">ISSfl3 orfC</fullName>
    </submittedName>
</protein>
<sequence>MSGRKKQRHGPGLPQPQAVSREQMAAILERTRAVLSDEEHAILSSIVDTVALVQAELQAQDASLERLRRMIFGATTESTRNVLGERRGEPPAAASTDETPGHGRHGAAAYTGASPVMVRHPDLHSGEACPGCMSGKLYPQSEPAKLVRITGMAPLSATV</sequence>
<accession>T1AR19</accession>
<reference evidence="2" key="2">
    <citation type="journal article" date="2014" name="ISME J.">
        <title>Microbial stratification in low pH oxic and suboxic macroscopic growths along an acid mine drainage.</title>
        <authorList>
            <person name="Mendez-Garcia C."/>
            <person name="Mesa V."/>
            <person name="Sprenger R.R."/>
            <person name="Richter M."/>
            <person name="Diez M.S."/>
            <person name="Solano J."/>
            <person name="Bargiela R."/>
            <person name="Golyshina O.V."/>
            <person name="Manteca A."/>
            <person name="Ramos J.L."/>
            <person name="Gallego J.R."/>
            <person name="Llorente I."/>
            <person name="Martins Dos Santos V.A."/>
            <person name="Jensen O.N."/>
            <person name="Pelaez A.I."/>
            <person name="Sanchez J."/>
            <person name="Ferrer M."/>
        </authorList>
    </citation>
    <scope>NUCLEOTIDE SEQUENCE</scope>
</reference>
<evidence type="ECO:0000313" key="2">
    <source>
        <dbReference type="EMBL" id="EQD59802.1"/>
    </source>
</evidence>
<proteinExistence type="predicted"/>
<evidence type="ECO:0000256" key="1">
    <source>
        <dbReference type="SAM" id="MobiDB-lite"/>
    </source>
</evidence>
<comment type="caution">
    <text evidence="2">The sequence shown here is derived from an EMBL/GenBank/DDBJ whole genome shotgun (WGS) entry which is preliminary data.</text>
</comment>